<dbReference type="FunFam" id="1.10.8.1070:FF:000001">
    <property type="entry name" value="Ribulose bisphosphate carboxylase/oxygenase activase, chloroplastic"/>
    <property type="match status" value="1"/>
</dbReference>
<dbReference type="InterPro" id="IPR001220">
    <property type="entry name" value="Legume_lectin_dom"/>
</dbReference>
<keyword evidence="11" id="KW-0809">Transit peptide</keyword>
<evidence type="ECO:0000256" key="4">
    <source>
        <dbReference type="ARBA" id="ARBA00022528"/>
    </source>
</evidence>
<evidence type="ECO:0000256" key="11">
    <source>
        <dbReference type="ARBA" id="ARBA00022946"/>
    </source>
</evidence>
<dbReference type="SUPFAM" id="SSF56112">
    <property type="entry name" value="Protein kinase-like (PK-like)"/>
    <property type="match status" value="1"/>
</dbReference>
<comment type="function">
    <text evidence="12 15">Activation of RuBisCO (ribulose-1,5-bisphosphate carboxylase/oxygenase; EC 4.1.1.39) involves the ATP-dependent carboxylation of the epsilon-amino group of lysine leading to a carbamate structure.</text>
</comment>
<dbReference type="Pfam" id="PF00139">
    <property type="entry name" value="Lectin_legB"/>
    <property type="match status" value="1"/>
</dbReference>
<keyword evidence="16" id="KW-1133">Transmembrane helix</keyword>
<comment type="similarity">
    <text evidence="13 15">Belongs to the RuBisCO activase family.</text>
</comment>
<evidence type="ECO:0000256" key="10">
    <source>
        <dbReference type="ARBA" id="ARBA00022840"/>
    </source>
</evidence>
<keyword evidence="16" id="KW-0472">Membrane</keyword>
<dbReference type="InterPro" id="IPR000719">
    <property type="entry name" value="Prot_kinase_dom"/>
</dbReference>
<dbReference type="GO" id="GO:0046863">
    <property type="term" value="F:ribulose-1,5-bisphosphate carboxylase/oxygenase activator activity"/>
    <property type="evidence" value="ECO:0007669"/>
    <property type="project" value="UniProtKB-UniRule"/>
</dbReference>
<keyword evidence="16" id="KW-0812">Transmembrane</keyword>
<dbReference type="InterPro" id="IPR013320">
    <property type="entry name" value="ConA-like_dom_sf"/>
</dbReference>
<evidence type="ECO:0000256" key="3">
    <source>
        <dbReference type="ARBA" id="ARBA00010217"/>
    </source>
</evidence>
<keyword evidence="10 14" id="KW-0067">ATP-binding</keyword>
<dbReference type="CDD" id="cd06899">
    <property type="entry name" value="lectin_legume_LecRK_Arcelin_ConA"/>
    <property type="match status" value="1"/>
</dbReference>
<evidence type="ECO:0000256" key="8">
    <source>
        <dbReference type="ARBA" id="ARBA00022741"/>
    </source>
</evidence>
<name>A0AAW2RP98_9LAMI</name>
<comment type="similarity">
    <text evidence="3">In the C-terminal section; belongs to the protein kinase superfamily. Ser/Thr protein kinase family.</text>
</comment>
<dbReference type="Gene3D" id="2.60.120.200">
    <property type="match status" value="1"/>
</dbReference>
<dbReference type="Gene3D" id="1.10.510.10">
    <property type="entry name" value="Transferase(Phosphotransferase) domain 1"/>
    <property type="match status" value="2"/>
</dbReference>
<dbReference type="PROSITE" id="PS00108">
    <property type="entry name" value="PROTEIN_KINASE_ST"/>
    <property type="match status" value="1"/>
</dbReference>
<dbReference type="GO" id="GO:0004672">
    <property type="term" value="F:protein kinase activity"/>
    <property type="evidence" value="ECO:0007669"/>
    <property type="project" value="InterPro"/>
</dbReference>
<reference evidence="18" key="2">
    <citation type="journal article" date="2024" name="Plant">
        <title>Genomic evolution and insights into agronomic trait innovations of Sesamum species.</title>
        <authorList>
            <person name="Miao H."/>
            <person name="Wang L."/>
            <person name="Qu L."/>
            <person name="Liu H."/>
            <person name="Sun Y."/>
            <person name="Le M."/>
            <person name="Wang Q."/>
            <person name="Wei S."/>
            <person name="Zheng Y."/>
            <person name="Lin W."/>
            <person name="Duan Y."/>
            <person name="Cao H."/>
            <person name="Xiong S."/>
            <person name="Wang X."/>
            <person name="Wei L."/>
            <person name="Li C."/>
            <person name="Ma Q."/>
            <person name="Ju M."/>
            <person name="Zhao R."/>
            <person name="Li G."/>
            <person name="Mu C."/>
            <person name="Tian Q."/>
            <person name="Mei H."/>
            <person name="Zhang T."/>
            <person name="Gao T."/>
            <person name="Zhang H."/>
        </authorList>
    </citation>
    <scope>NUCLEOTIDE SEQUENCE</scope>
    <source>
        <strain evidence="18">KEN8</strain>
    </source>
</reference>
<gene>
    <name evidence="18" type="ORF">Scaly_0489500</name>
</gene>
<dbReference type="InterPro" id="IPR044960">
    <property type="entry name" value="RCA-like"/>
</dbReference>
<dbReference type="InterPro" id="IPR011009">
    <property type="entry name" value="Kinase-like_dom_sf"/>
</dbReference>
<organism evidence="18">
    <name type="scientific">Sesamum calycinum</name>
    <dbReference type="NCBI Taxonomy" id="2727403"/>
    <lineage>
        <taxon>Eukaryota</taxon>
        <taxon>Viridiplantae</taxon>
        <taxon>Streptophyta</taxon>
        <taxon>Embryophyta</taxon>
        <taxon>Tracheophyta</taxon>
        <taxon>Spermatophyta</taxon>
        <taxon>Magnoliopsida</taxon>
        <taxon>eudicotyledons</taxon>
        <taxon>Gunneridae</taxon>
        <taxon>Pentapetalae</taxon>
        <taxon>asterids</taxon>
        <taxon>lamiids</taxon>
        <taxon>Lamiales</taxon>
        <taxon>Pedaliaceae</taxon>
        <taxon>Sesamum</taxon>
    </lineage>
</organism>
<comment type="caution">
    <text evidence="18">The sequence shown here is derived from an EMBL/GenBank/DDBJ whole genome shotgun (WGS) entry which is preliminary data.</text>
</comment>
<evidence type="ECO:0000256" key="15">
    <source>
        <dbReference type="RuleBase" id="RU369045"/>
    </source>
</evidence>
<dbReference type="Gene3D" id="3.30.200.20">
    <property type="entry name" value="Phosphorylase Kinase, domain 1"/>
    <property type="match status" value="1"/>
</dbReference>
<dbReference type="Gene3D" id="1.10.8.1070">
    <property type="match status" value="1"/>
</dbReference>
<keyword evidence="4 15" id="KW-0150">Chloroplast</keyword>
<evidence type="ECO:0000256" key="16">
    <source>
        <dbReference type="SAM" id="Phobius"/>
    </source>
</evidence>
<evidence type="ECO:0000256" key="12">
    <source>
        <dbReference type="ARBA" id="ARBA00025556"/>
    </source>
</evidence>
<dbReference type="PANTHER" id="PTHR32429:SF32">
    <property type="entry name" value="RIBULOSE BISPHOSPHATE CARBOXYLASE_OXYGENASE ACTIVASE, CHLOROPLASTIC"/>
    <property type="match status" value="1"/>
</dbReference>
<keyword evidence="9 18" id="KW-0418">Kinase</keyword>
<keyword evidence="6" id="KW-0808">Transferase</keyword>
<reference evidence="18" key="1">
    <citation type="submission" date="2020-06" db="EMBL/GenBank/DDBJ databases">
        <authorList>
            <person name="Li T."/>
            <person name="Hu X."/>
            <person name="Zhang T."/>
            <person name="Song X."/>
            <person name="Zhang H."/>
            <person name="Dai N."/>
            <person name="Sheng W."/>
            <person name="Hou X."/>
            <person name="Wei L."/>
        </authorList>
    </citation>
    <scope>NUCLEOTIDE SEQUENCE</scope>
    <source>
        <strain evidence="18">KEN8</strain>
        <tissue evidence="18">Leaf</tissue>
    </source>
</reference>
<feature type="transmembrane region" description="Helical" evidence="16">
    <location>
        <begin position="407"/>
        <end position="427"/>
    </location>
</feature>
<evidence type="ECO:0000256" key="1">
    <source>
        <dbReference type="ARBA" id="ARBA00004470"/>
    </source>
</evidence>
<dbReference type="InterPro" id="IPR003959">
    <property type="entry name" value="ATPase_AAA_core"/>
</dbReference>
<protein>
    <recommendedName>
        <fullName evidence="15">Ribulose bisphosphate carboxylase/oxygenase activase, chloroplastic</fullName>
        <shortName evidence="15">RA</shortName>
        <shortName evidence="15">RuBisCO activase</shortName>
    </recommendedName>
</protein>
<proteinExistence type="inferred from homology"/>
<evidence type="ECO:0000256" key="13">
    <source>
        <dbReference type="ARBA" id="ARBA00025781"/>
    </source>
</evidence>
<keyword evidence="18" id="KW-0675">Receptor</keyword>
<dbReference type="PANTHER" id="PTHR32429">
    <property type="match status" value="1"/>
</dbReference>
<dbReference type="GO" id="GO:0030246">
    <property type="term" value="F:carbohydrate binding"/>
    <property type="evidence" value="ECO:0007669"/>
    <property type="project" value="UniProtKB-KW"/>
</dbReference>
<dbReference type="InterPro" id="IPR048571">
    <property type="entry name" value="RuBisCO_activase_AAA_helical"/>
</dbReference>
<dbReference type="Pfam" id="PF21228">
    <property type="entry name" value="RuBisCO_activase_AAA_helical"/>
    <property type="match status" value="1"/>
</dbReference>
<comment type="subcellular location">
    <subcellularLocation>
        <location evidence="1 15">Plastid</location>
        <location evidence="1 15">Chloroplast stroma</location>
    </subcellularLocation>
</comment>
<evidence type="ECO:0000256" key="6">
    <source>
        <dbReference type="ARBA" id="ARBA00022679"/>
    </source>
</evidence>
<evidence type="ECO:0000256" key="14">
    <source>
        <dbReference type="PROSITE-ProRule" id="PRU10141"/>
    </source>
</evidence>
<keyword evidence="7" id="KW-0430">Lectin</keyword>
<dbReference type="InterPro" id="IPR008271">
    <property type="entry name" value="Ser/Thr_kinase_AS"/>
</dbReference>
<keyword evidence="5 15" id="KW-0934">Plastid</keyword>
<dbReference type="GO" id="GO:0009579">
    <property type="term" value="C:thylakoid"/>
    <property type="evidence" value="ECO:0007669"/>
    <property type="project" value="TreeGrafter"/>
</dbReference>
<dbReference type="FunFam" id="3.30.200.20:FF:000178">
    <property type="entry name" value="serine/threonine-protein kinase PBS1-like"/>
    <property type="match status" value="1"/>
</dbReference>
<dbReference type="SUPFAM" id="SSF49899">
    <property type="entry name" value="Concanavalin A-like lectins/glucanases"/>
    <property type="match status" value="1"/>
</dbReference>
<comment type="similarity">
    <text evidence="2">In the N-terminal section; belongs to the leguminous lectin family.</text>
</comment>
<dbReference type="PROSITE" id="PS00107">
    <property type="entry name" value="PROTEIN_KINASE_ATP"/>
    <property type="match status" value="1"/>
</dbReference>
<dbReference type="AlphaFoldDB" id="A0AAW2RP98"/>
<dbReference type="EMBL" id="JACGWM010000003">
    <property type="protein sequence ID" value="KAL0382022.1"/>
    <property type="molecule type" value="Genomic_DNA"/>
</dbReference>
<feature type="binding site" evidence="14">
    <location>
        <position position="489"/>
    </location>
    <ligand>
        <name>ATP</name>
        <dbReference type="ChEBI" id="CHEBI:30616"/>
    </ligand>
</feature>
<evidence type="ECO:0000256" key="7">
    <source>
        <dbReference type="ARBA" id="ARBA00022734"/>
    </source>
</evidence>
<dbReference type="PROSITE" id="PS50011">
    <property type="entry name" value="PROTEIN_KINASE_DOM"/>
    <property type="match status" value="1"/>
</dbReference>
<dbReference type="InterPro" id="IPR017441">
    <property type="entry name" value="Protein_kinase_ATP_BS"/>
</dbReference>
<dbReference type="Pfam" id="PF00004">
    <property type="entry name" value="AAA"/>
    <property type="match status" value="1"/>
</dbReference>
<dbReference type="GO" id="GO:0009570">
    <property type="term" value="C:chloroplast stroma"/>
    <property type="evidence" value="ECO:0007669"/>
    <property type="project" value="UniProtKB-SubCell"/>
</dbReference>
<dbReference type="GO" id="GO:0016887">
    <property type="term" value="F:ATP hydrolysis activity"/>
    <property type="evidence" value="ECO:0007669"/>
    <property type="project" value="UniProtKB-UniRule"/>
</dbReference>
<evidence type="ECO:0000256" key="2">
    <source>
        <dbReference type="ARBA" id="ARBA00008536"/>
    </source>
</evidence>
<dbReference type="SMART" id="SM00220">
    <property type="entry name" value="S_TKc"/>
    <property type="match status" value="1"/>
</dbReference>
<dbReference type="Pfam" id="PF00069">
    <property type="entry name" value="Pkinase"/>
    <property type="match status" value="1"/>
</dbReference>
<dbReference type="GO" id="GO:0005524">
    <property type="term" value="F:ATP binding"/>
    <property type="evidence" value="ECO:0007669"/>
    <property type="project" value="UniProtKB-UniRule"/>
</dbReference>
<dbReference type="FunFam" id="1.10.510.10:FF:001731">
    <property type="match status" value="1"/>
</dbReference>
<evidence type="ECO:0000256" key="5">
    <source>
        <dbReference type="ARBA" id="ARBA00022640"/>
    </source>
</evidence>
<keyword evidence="8 14" id="KW-0547">Nucleotide-binding</keyword>
<evidence type="ECO:0000313" key="18">
    <source>
        <dbReference type="EMBL" id="KAL0382022.1"/>
    </source>
</evidence>
<evidence type="ECO:0000259" key="17">
    <source>
        <dbReference type="PROSITE" id="PS50011"/>
    </source>
</evidence>
<dbReference type="SUPFAM" id="SSF52540">
    <property type="entry name" value="P-loop containing nucleoside triphosphate hydrolases"/>
    <property type="match status" value="1"/>
</dbReference>
<dbReference type="InterPro" id="IPR027417">
    <property type="entry name" value="P-loop_NTPase"/>
</dbReference>
<sequence length="779" mass="87120">MMSAGELESGNAGEPAKLIRQRYREAADIIKKGKMCCLFINDLDAGAGRLGGTTQYTVNNQMVNATLMNIADNPTNVQLPGMYNKEENPRVPIIVTGNDFSTLYAPLIRDGRMEKFYWAPTREDRIGVCKGIFRTDNVPDEAVVTLVDAFPGQSIDFFGALRARVYDDEVRKWIGGVGVDNVGKKLVNSREGPPTFEQPKMTLQKLLEYGNMLVQEQENVKRVQLADKYLKDAALGDANKDAIESKAAQKVNVPVPEVPEYEKLGGHGFAFTVSKSKELNGALPNQYLGLMNPSNLGNFSNHVFAVEFDTVKDFEFGDINDNHIGIDINSLVSNASVSASKEGINLKSGMRIQAWIDYDSTRQELNVYLQVLILFLDGVSRCTGKPSPWIYLCCLQFLVQRIITWPYVYIISAAFMLLAIGISLYILKKIKNRDVIESWELDIGPHRFSYKELKKATRGFRDKELLGFGGFGRVYKGTLPGSKNQVAVKQINHESKHGLRAFVSEVASIGRLRHRNLVLLQGWCRRGGDLLLVYDFMPNGSLDKYIFGESKIILTWEQRFKIIKGVASGLVYLHEEWEQTVIHRDIKAGNVLLDSEMNGRLGDFGFAKLYEHGANPTTTKVVGTLVVCGRRPIEAKAMPEELFLVDWVWDKWKQGLILEVVDPRLQGAYDETEAVVVIKLGLLCSNNAPAKRPSMRQVMRYLEGEMTLPQVLAAPGEFDGKKVADNGRRGSPGFEDSVHSYPSYEKGSTWWSVERDVDLEAGSPLSSSGRGEWELDIKE</sequence>
<evidence type="ECO:0000256" key="9">
    <source>
        <dbReference type="ARBA" id="ARBA00022777"/>
    </source>
</evidence>
<accession>A0AAW2RP98</accession>
<feature type="domain" description="Protein kinase" evidence="17">
    <location>
        <begin position="460"/>
        <end position="779"/>
    </location>
</feature>
<dbReference type="Gene3D" id="3.40.50.300">
    <property type="entry name" value="P-loop containing nucleotide triphosphate hydrolases"/>
    <property type="match status" value="1"/>
</dbReference>